<dbReference type="Proteomes" id="UP001196413">
    <property type="component" value="Unassembled WGS sequence"/>
</dbReference>
<gene>
    <name evidence="1" type="ORF">KIN20_007234</name>
</gene>
<proteinExistence type="predicted"/>
<sequence length="55" mass="6489">MRSICDSQRSTRYFRDVNQVEKKFISLNQKDEPGRSPSNKARCENAKEKICRVLK</sequence>
<evidence type="ECO:0000313" key="1">
    <source>
        <dbReference type="EMBL" id="KAJ1351255.1"/>
    </source>
</evidence>
<accession>A0AAD5M323</accession>
<protein>
    <submittedName>
        <fullName evidence="1">Uncharacterized protein</fullName>
    </submittedName>
</protein>
<evidence type="ECO:0000313" key="2">
    <source>
        <dbReference type="Proteomes" id="UP001196413"/>
    </source>
</evidence>
<dbReference type="AlphaFoldDB" id="A0AAD5M323"/>
<reference evidence="1" key="1">
    <citation type="submission" date="2021-06" db="EMBL/GenBank/DDBJ databases">
        <title>Parelaphostrongylus tenuis whole genome reference sequence.</title>
        <authorList>
            <person name="Garwood T.J."/>
            <person name="Larsen P.A."/>
            <person name="Fountain-Jones N.M."/>
            <person name="Garbe J.R."/>
            <person name="Macchietto M.G."/>
            <person name="Kania S.A."/>
            <person name="Gerhold R.W."/>
            <person name="Richards J.E."/>
            <person name="Wolf T.M."/>
        </authorList>
    </citation>
    <scope>NUCLEOTIDE SEQUENCE</scope>
    <source>
        <strain evidence="1">MNPRO001-30</strain>
        <tissue evidence="1">Meninges</tissue>
    </source>
</reference>
<name>A0AAD5M323_PARTN</name>
<organism evidence="1 2">
    <name type="scientific">Parelaphostrongylus tenuis</name>
    <name type="common">Meningeal worm</name>
    <dbReference type="NCBI Taxonomy" id="148309"/>
    <lineage>
        <taxon>Eukaryota</taxon>
        <taxon>Metazoa</taxon>
        <taxon>Ecdysozoa</taxon>
        <taxon>Nematoda</taxon>
        <taxon>Chromadorea</taxon>
        <taxon>Rhabditida</taxon>
        <taxon>Rhabditina</taxon>
        <taxon>Rhabditomorpha</taxon>
        <taxon>Strongyloidea</taxon>
        <taxon>Metastrongylidae</taxon>
        <taxon>Parelaphostrongylus</taxon>
    </lineage>
</organism>
<dbReference type="EMBL" id="JAHQIW010001034">
    <property type="protein sequence ID" value="KAJ1351255.1"/>
    <property type="molecule type" value="Genomic_DNA"/>
</dbReference>
<keyword evidence="2" id="KW-1185">Reference proteome</keyword>
<comment type="caution">
    <text evidence="1">The sequence shown here is derived from an EMBL/GenBank/DDBJ whole genome shotgun (WGS) entry which is preliminary data.</text>
</comment>